<protein>
    <submittedName>
        <fullName evidence="2">Uncharacterized protein</fullName>
    </submittedName>
</protein>
<evidence type="ECO:0000313" key="2">
    <source>
        <dbReference type="EMBL" id="KAG6423483.1"/>
    </source>
</evidence>
<dbReference type="Proteomes" id="UP000298416">
    <property type="component" value="Unassembled WGS sequence"/>
</dbReference>
<organism evidence="2">
    <name type="scientific">Salvia splendens</name>
    <name type="common">Scarlet sage</name>
    <dbReference type="NCBI Taxonomy" id="180675"/>
    <lineage>
        <taxon>Eukaryota</taxon>
        <taxon>Viridiplantae</taxon>
        <taxon>Streptophyta</taxon>
        <taxon>Embryophyta</taxon>
        <taxon>Tracheophyta</taxon>
        <taxon>Spermatophyta</taxon>
        <taxon>Magnoliopsida</taxon>
        <taxon>eudicotyledons</taxon>
        <taxon>Gunneridae</taxon>
        <taxon>Pentapetalae</taxon>
        <taxon>asterids</taxon>
        <taxon>lamiids</taxon>
        <taxon>Lamiales</taxon>
        <taxon>Lamiaceae</taxon>
        <taxon>Nepetoideae</taxon>
        <taxon>Mentheae</taxon>
        <taxon>Salviinae</taxon>
        <taxon>Salvia</taxon>
        <taxon>Salvia subgen. Calosphace</taxon>
        <taxon>core Calosphace</taxon>
    </lineage>
</organism>
<proteinExistence type="predicted"/>
<evidence type="ECO:0000256" key="1">
    <source>
        <dbReference type="SAM" id="MobiDB-lite"/>
    </source>
</evidence>
<feature type="region of interest" description="Disordered" evidence="1">
    <location>
        <begin position="60"/>
        <end position="82"/>
    </location>
</feature>
<dbReference type="AlphaFoldDB" id="A0A8X8Y4W8"/>
<reference evidence="2" key="2">
    <citation type="submission" date="2020-08" db="EMBL/GenBank/DDBJ databases">
        <title>Plant Genome Project.</title>
        <authorList>
            <person name="Zhang R.-G."/>
        </authorList>
    </citation>
    <scope>NUCLEOTIDE SEQUENCE</scope>
    <source>
        <strain evidence="2">Huo1</strain>
        <tissue evidence="2">Leaf</tissue>
    </source>
</reference>
<evidence type="ECO:0000313" key="3">
    <source>
        <dbReference type="Proteomes" id="UP000298416"/>
    </source>
</evidence>
<dbReference type="PANTHER" id="PTHR48222:SF4">
    <property type="entry name" value="PROTEINASE INHIBITOR, PROPEPTIDE"/>
    <property type="match status" value="1"/>
</dbReference>
<accession>A0A8X8Y4W8</accession>
<sequence>MTADSSSSDAKVHIIYTERPEGVEPEQYHIRTLASVLGSEHVASGFSSKLTPQQELLDDELTGEQPGVDGSNRDGERGPGWIATSMNRWERCELRKSREGVCCQNWERIRWRGKSRERNEGELEFSNDFEDFQLLGV</sequence>
<comment type="caution">
    <text evidence="2">The sequence shown here is derived from an EMBL/GenBank/DDBJ whole genome shotgun (WGS) entry which is preliminary data.</text>
</comment>
<dbReference type="PANTHER" id="PTHR48222">
    <property type="entry name" value="PROTEINASE INHIBITOR, PROPEPTIDE"/>
    <property type="match status" value="1"/>
</dbReference>
<keyword evidence="3" id="KW-1185">Reference proteome</keyword>
<name>A0A8X8Y4W8_SALSN</name>
<dbReference type="EMBL" id="PNBA02000005">
    <property type="protein sequence ID" value="KAG6423483.1"/>
    <property type="molecule type" value="Genomic_DNA"/>
</dbReference>
<reference evidence="2" key="1">
    <citation type="submission" date="2018-01" db="EMBL/GenBank/DDBJ databases">
        <authorList>
            <person name="Mao J.F."/>
        </authorList>
    </citation>
    <scope>NUCLEOTIDE SEQUENCE</scope>
    <source>
        <strain evidence="2">Huo1</strain>
        <tissue evidence="2">Leaf</tissue>
    </source>
</reference>
<gene>
    <name evidence="2" type="ORF">SASPL_113879</name>
</gene>